<name>A0A085BLK6_9FLAO</name>
<dbReference type="eggNOG" id="COG5456">
    <property type="taxonomic scope" value="Bacteria"/>
</dbReference>
<dbReference type="RefSeq" id="WP_034973123.1">
    <property type="nucleotide sequence ID" value="NZ_FOFI01000002.1"/>
</dbReference>
<evidence type="ECO:0000313" key="2">
    <source>
        <dbReference type="EMBL" id="KFC23351.1"/>
    </source>
</evidence>
<keyword evidence="1" id="KW-1133">Transmembrane helix</keyword>
<evidence type="ECO:0000256" key="1">
    <source>
        <dbReference type="SAM" id="Phobius"/>
    </source>
</evidence>
<dbReference type="InterPro" id="IPR008620">
    <property type="entry name" value="FixH"/>
</dbReference>
<protein>
    <submittedName>
        <fullName evidence="2">FixH protein</fullName>
    </submittedName>
</protein>
<feature type="transmembrane region" description="Helical" evidence="1">
    <location>
        <begin position="6"/>
        <end position="28"/>
    </location>
</feature>
<organism evidence="2 3">
    <name type="scientific">Epilithonimonas lactis</name>
    <dbReference type="NCBI Taxonomy" id="421072"/>
    <lineage>
        <taxon>Bacteria</taxon>
        <taxon>Pseudomonadati</taxon>
        <taxon>Bacteroidota</taxon>
        <taxon>Flavobacteriia</taxon>
        <taxon>Flavobacteriales</taxon>
        <taxon>Weeksellaceae</taxon>
        <taxon>Chryseobacterium group</taxon>
        <taxon>Epilithonimonas</taxon>
    </lineage>
</organism>
<dbReference type="Proteomes" id="UP000028623">
    <property type="component" value="Unassembled WGS sequence"/>
</dbReference>
<proteinExistence type="predicted"/>
<dbReference type="EMBL" id="JPLY01000001">
    <property type="protein sequence ID" value="KFC23351.1"/>
    <property type="molecule type" value="Genomic_DNA"/>
</dbReference>
<dbReference type="PROSITE" id="PS51257">
    <property type="entry name" value="PROKAR_LIPOPROTEIN"/>
    <property type="match status" value="1"/>
</dbReference>
<accession>A0A085BLK6</accession>
<sequence length="149" mass="17244">MKNLNWGHGLAIALGCFILFILFLIFIFPMGKQNAEMISNNYYEEELQYQDIIDAKNNAAKLEQTPTYKSTAEGILITFPQTIKVDENTVNFVLFRTEDSNLDVKKEVTLQHNLFLIPAKVISAGSYTLKLKWTENKKPYQVDYDILWK</sequence>
<dbReference type="OrthoDB" id="1493774at2"/>
<dbReference type="STRING" id="421072.SAMN04488097_1326"/>
<evidence type="ECO:0000313" key="3">
    <source>
        <dbReference type="Proteomes" id="UP000028623"/>
    </source>
</evidence>
<keyword evidence="1" id="KW-0472">Membrane</keyword>
<comment type="caution">
    <text evidence="2">The sequence shown here is derived from an EMBL/GenBank/DDBJ whole genome shotgun (WGS) entry which is preliminary data.</text>
</comment>
<reference evidence="2 3" key="1">
    <citation type="submission" date="2014-07" db="EMBL/GenBank/DDBJ databases">
        <title>Epilithonimonas lactis LMG 22401 Genome.</title>
        <authorList>
            <person name="Pipes S.E."/>
            <person name="Stropko S.J."/>
        </authorList>
    </citation>
    <scope>NUCLEOTIDE SEQUENCE [LARGE SCALE GENOMIC DNA]</scope>
    <source>
        <strain evidence="2 3">LMG 24401</strain>
    </source>
</reference>
<gene>
    <name evidence="2" type="ORF">IO89_01830</name>
</gene>
<keyword evidence="1" id="KW-0812">Transmembrane</keyword>
<dbReference type="AlphaFoldDB" id="A0A085BLK6"/>
<dbReference type="Pfam" id="PF05751">
    <property type="entry name" value="FixH"/>
    <property type="match status" value="1"/>
</dbReference>
<keyword evidence="3" id="KW-1185">Reference proteome</keyword>